<keyword evidence="3" id="KW-1185">Reference proteome</keyword>
<feature type="compositionally biased region" description="Acidic residues" evidence="1">
    <location>
        <begin position="11"/>
        <end position="24"/>
    </location>
</feature>
<comment type="caution">
    <text evidence="2">The sequence shown here is derived from an EMBL/GenBank/DDBJ whole genome shotgun (WGS) entry which is preliminary data.</text>
</comment>
<dbReference type="EMBL" id="JADPRT010000005">
    <property type="protein sequence ID" value="MBF9069331.1"/>
    <property type="molecule type" value="Genomic_DNA"/>
</dbReference>
<gene>
    <name evidence="2" type="ORF">I2501_15000</name>
</gene>
<proteinExistence type="predicted"/>
<feature type="compositionally biased region" description="Basic and acidic residues" evidence="1">
    <location>
        <begin position="81"/>
        <end position="97"/>
    </location>
</feature>
<feature type="region of interest" description="Disordered" evidence="1">
    <location>
        <begin position="57"/>
        <end position="97"/>
    </location>
</feature>
<name>A0A931B5F0_9ACTN</name>
<evidence type="ECO:0000313" key="2">
    <source>
        <dbReference type="EMBL" id="MBF9069331.1"/>
    </source>
</evidence>
<dbReference type="AlphaFoldDB" id="A0A931B5F0"/>
<reference evidence="2" key="1">
    <citation type="submission" date="2020-11" db="EMBL/GenBank/DDBJ databases">
        <title>Isolation and identification of active actinomycetes.</title>
        <authorList>
            <person name="Yu B."/>
        </authorList>
    </citation>
    <scope>NUCLEOTIDE SEQUENCE</scope>
    <source>
        <strain evidence="2">NEAU-YB345</strain>
    </source>
</reference>
<organism evidence="2 3">
    <name type="scientific">Streptacidiphilus fuscans</name>
    <dbReference type="NCBI Taxonomy" id="2789292"/>
    <lineage>
        <taxon>Bacteria</taxon>
        <taxon>Bacillati</taxon>
        <taxon>Actinomycetota</taxon>
        <taxon>Actinomycetes</taxon>
        <taxon>Kitasatosporales</taxon>
        <taxon>Streptomycetaceae</taxon>
        <taxon>Streptacidiphilus</taxon>
    </lineage>
</organism>
<accession>A0A931B5F0</accession>
<feature type="compositionally biased region" description="Low complexity" evidence="1">
    <location>
        <begin position="60"/>
        <end position="70"/>
    </location>
</feature>
<feature type="region of interest" description="Disordered" evidence="1">
    <location>
        <begin position="1"/>
        <end position="24"/>
    </location>
</feature>
<evidence type="ECO:0000256" key="1">
    <source>
        <dbReference type="SAM" id="MobiDB-lite"/>
    </source>
</evidence>
<sequence>MQGREPKPELEPELEADPEPEEPIYADLSRVWVREGRTVPGVPDQEWHHLARAAPRFFTPPLSSSGLLPGPRGGASGRHRRDPDSAEQHARSEREGD</sequence>
<feature type="compositionally biased region" description="Basic and acidic residues" evidence="1">
    <location>
        <begin position="1"/>
        <end position="10"/>
    </location>
</feature>
<protein>
    <submittedName>
        <fullName evidence="2">Uncharacterized protein</fullName>
    </submittedName>
</protein>
<dbReference type="Proteomes" id="UP000657385">
    <property type="component" value="Unassembled WGS sequence"/>
</dbReference>
<evidence type="ECO:0000313" key="3">
    <source>
        <dbReference type="Proteomes" id="UP000657385"/>
    </source>
</evidence>